<sequence length="414" mass="44674">MKSPMRMVVAGIAVTALAGSLGACSGDSGEADGTTTVSFLSWTGQEQMEPMIEAFEAENPDVTIEASYSPPVAEYIQTLQTRVLSGTAPDVFVVAAENKTNLIEAGAVVDLSGEPFMEGIQQFNLDTYGRDGAEYGLSLSSWAAGYAYNKEMLADVGYDGIPETWDEFLVMLQDLQDAGYTPFLESVDQMPTTVSAMLGAKTSQSDPSVDDQIFDGSSTFAEQWTPILEEYNRLYTEGLVSADVVALDGDQVRDEFANERVAVINAGPWIINAVQEANPELDWEFGQVPGLPDGMPFQAGAAAPGYAISASSDEETQEAAKTFLTWLASEQGVEMFHEATNDVTVTENFTPEVDPVFEPMVEPIRDGDLYLPMIAWQRDEDVLNVEAVAQVQRMIQGQIGPEDVAAALDAKLSS</sequence>
<dbReference type="InterPro" id="IPR006059">
    <property type="entry name" value="SBP"/>
</dbReference>
<name>A0ABU7Z3C6_9MICO</name>
<dbReference type="Gene3D" id="3.40.190.10">
    <property type="entry name" value="Periplasmic binding protein-like II"/>
    <property type="match status" value="2"/>
</dbReference>
<reference evidence="2" key="1">
    <citation type="journal article" date="2024" name="Antonie Van Leeuwenhoek">
        <title>Isoptericola haloaureus sp. nov., a dimorphic actinobacterium isolated from mangrove sediments of southeast India, implicating biosaline agricultural significance through nitrogen fixation and salt tolerance genes.</title>
        <authorList>
            <person name="Prathaban M."/>
            <person name="Prathiviraj R."/>
            <person name="Ravichandran M."/>
            <person name="Natarajan S.D."/>
            <person name="Sobanaa M."/>
            <person name="Hari Krishna Kumar S."/>
            <person name="Chandrasekar V."/>
            <person name="Selvin J."/>
        </authorList>
    </citation>
    <scope>NUCLEOTIDE SEQUENCE</scope>
    <source>
        <strain evidence="2">MP1014</strain>
    </source>
</reference>
<dbReference type="SUPFAM" id="SSF53850">
    <property type="entry name" value="Periplasmic binding protein-like II"/>
    <property type="match status" value="1"/>
</dbReference>
<feature type="signal peptide" evidence="1">
    <location>
        <begin position="1"/>
        <end position="25"/>
    </location>
</feature>
<keyword evidence="3" id="KW-1185">Reference proteome</keyword>
<dbReference type="EMBL" id="JBAGLP010000105">
    <property type="protein sequence ID" value="MEG3613934.1"/>
    <property type="molecule type" value="Genomic_DNA"/>
</dbReference>
<dbReference type="Proteomes" id="UP001310387">
    <property type="component" value="Unassembled WGS sequence"/>
</dbReference>
<evidence type="ECO:0000313" key="2">
    <source>
        <dbReference type="EMBL" id="MEG3613934.1"/>
    </source>
</evidence>
<gene>
    <name evidence="2" type="ORF">V5O49_02225</name>
</gene>
<dbReference type="PANTHER" id="PTHR43649:SF12">
    <property type="entry name" value="DIACETYLCHITOBIOSE BINDING PROTEIN DASA"/>
    <property type="match status" value="1"/>
</dbReference>
<keyword evidence="1" id="KW-0732">Signal</keyword>
<dbReference type="PANTHER" id="PTHR43649">
    <property type="entry name" value="ARABINOSE-BINDING PROTEIN-RELATED"/>
    <property type="match status" value="1"/>
</dbReference>
<proteinExistence type="predicted"/>
<evidence type="ECO:0000313" key="3">
    <source>
        <dbReference type="Proteomes" id="UP001310387"/>
    </source>
</evidence>
<dbReference type="PROSITE" id="PS51257">
    <property type="entry name" value="PROKAR_LIPOPROTEIN"/>
    <property type="match status" value="1"/>
</dbReference>
<reference evidence="2" key="2">
    <citation type="submission" date="2024-02" db="EMBL/GenBank/DDBJ databases">
        <authorList>
            <person name="Prathaban M."/>
            <person name="Mythili R."/>
            <person name="Sharmila Devi N."/>
            <person name="Sobanaa M."/>
            <person name="Prathiviraj R."/>
            <person name="Selvin J."/>
        </authorList>
    </citation>
    <scope>NUCLEOTIDE SEQUENCE</scope>
    <source>
        <strain evidence="2">MP1014</strain>
    </source>
</reference>
<protein>
    <submittedName>
        <fullName evidence="2">ABC transporter substrate-binding protein</fullName>
    </submittedName>
</protein>
<evidence type="ECO:0000256" key="1">
    <source>
        <dbReference type="SAM" id="SignalP"/>
    </source>
</evidence>
<dbReference type="Pfam" id="PF13416">
    <property type="entry name" value="SBP_bac_8"/>
    <property type="match status" value="1"/>
</dbReference>
<dbReference type="RefSeq" id="WP_278236014.1">
    <property type="nucleotide sequence ID" value="NZ_JBAGLP010000105.1"/>
</dbReference>
<organism evidence="2 3">
    <name type="scientific">Isoptericola haloaureus</name>
    <dbReference type="NCBI Taxonomy" id="1542902"/>
    <lineage>
        <taxon>Bacteria</taxon>
        <taxon>Bacillati</taxon>
        <taxon>Actinomycetota</taxon>
        <taxon>Actinomycetes</taxon>
        <taxon>Micrococcales</taxon>
        <taxon>Promicromonosporaceae</taxon>
        <taxon>Isoptericola</taxon>
    </lineage>
</organism>
<accession>A0ABU7Z3C6</accession>
<comment type="caution">
    <text evidence="2">The sequence shown here is derived from an EMBL/GenBank/DDBJ whole genome shotgun (WGS) entry which is preliminary data.</text>
</comment>
<feature type="chain" id="PRO_5045412798" evidence="1">
    <location>
        <begin position="26"/>
        <end position="414"/>
    </location>
</feature>
<dbReference type="InterPro" id="IPR050490">
    <property type="entry name" value="Bact_solute-bd_prot1"/>
</dbReference>